<feature type="domain" description="D-isomer specific 2-hydroxyacid dehydrogenase NAD-binding" evidence="3">
    <location>
        <begin position="111"/>
        <end position="283"/>
    </location>
</feature>
<evidence type="ECO:0000256" key="2">
    <source>
        <dbReference type="ARBA" id="ARBA00023027"/>
    </source>
</evidence>
<organism evidence="4 5">
    <name type="scientific">Roseibium algae</name>
    <dbReference type="NCBI Taxonomy" id="3123038"/>
    <lineage>
        <taxon>Bacteria</taxon>
        <taxon>Pseudomonadati</taxon>
        <taxon>Pseudomonadota</taxon>
        <taxon>Alphaproteobacteria</taxon>
        <taxon>Hyphomicrobiales</taxon>
        <taxon>Stappiaceae</taxon>
        <taxon>Roseibium</taxon>
    </lineage>
</organism>
<dbReference type="PANTHER" id="PTHR43333:SF1">
    <property type="entry name" value="D-ISOMER SPECIFIC 2-HYDROXYACID DEHYDROGENASE NAD-BINDING DOMAIN-CONTAINING PROTEIN"/>
    <property type="match status" value="1"/>
</dbReference>
<dbReference type="InterPro" id="IPR036291">
    <property type="entry name" value="NAD(P)-bd_dom_sf"/>
</dbReference>
<evidence type="ECO:0000256" key="1">
    <source>
        <dbReference type="ARBA" id="ARBA00023002"/>
    </source>
</evidence>
<evidence type="ECO:0000313" key="5">
    <source>
        <dbReference type="Proteomes" id="UP001385499"/>
    </source>
</evidence>
<keyword evidence="1" id="KW-0560">Oxidoreductase</keyword>
<dbReference type="Proteomes" id="UP001385499">
    <property type="component" value="Unassembled WGS sequence"/>
</dbReference>
<dbReference type="PANTHER" id="PTHR43333">
    <property type="entry name" value="2-HACID_DH_C DOMAIN-CONTAINING PROTEIN"/>
    <property type="match status" value="1"/>
</dbReference>
<dbReference type="RefSeq" id="WP_340273439.1">
    <property type="nucleotide sequence ID" value="NZ_JBAKIA010000004.1"/>
</dbReference>
<dbReference type="InterPro" id="IPR006140">
    <property type="entry name" value="D-isomer_DH_NAD-bd"/>
</dbReference>
<comment type="caution">
    <text evidence="4">The sequence shown here is derived from an EMBL/GenBank/DDBJ whole genome shotgun (WGS) entry which is preliminary data.</text>
</comment>
<sequence length="318" mass="34628">MNTTPPIIGVYLSPTLDLDAIYGETLRENAKDVILLHPDEVKAPEEVRFAICWLPDPQAFAPYPNLGLAMSIGAGVNDLLAHPYLKEDVAIARIRDPHQADLMAGFVAHEILNRERGFDDMMNNARTRQWLPLAMRAPAMVQVAVLGHGTMGRAVVRGLSALGFQVRVACRSEPNEPLSGVSYHTGSGSILSAADGADYLVNVLPLTVETENILNVGLFTQLNKGAWLIQIGRGEHLVEADLTTAINEGILSGATLDVFRQEPLPAEHPFWSEPKLRITPHIASDSLPETVSAQVIETARALRSGQPLDLAINRKRGY</sequence>
<accession>A0ABU8THZ5</accession>
<protein>
    <submittedName>
        <fullName evidence="4">NAD(P)-dependent oxidoreductase</fullName>
    </submittedName>
</protein>
<evidence type="ECO:0000313" key="4">
    <source>
        <dbReference type="EMBL" id="MEJ8473778.1"/>
    </source>
</evidence>
<dbReference type="Gene3D" id="3.40.50.720">
    <property type="entry name" value="NAD(P)-binding Rossmann-like Domain"/>
    <property type="match status" value="2"/>
</dbReference>
<name>A0ABU8THZ5_9HYPH</name>
<evidence type="ECO:0000259" key="3">
    <source>
        <dbReference type="Pfam" id="PF02826"/>
    </source>
</evidence>
<reference evidence="4 5" key="1">
    <citation type="submission" date="2024-02" db="EMBL/GenBank/DDBJ databases">
        <title>Roseibium algae sp. nov., isolated from marine alga (Grateloupia sp.), showing potential in myo-inositol conversion.</title>
        <authorList>
            <person name="Wang Y."/>
        </authorList>
    </citation>
    <scope>NUCLEOTIDE SEQUENCE [LARGE SCALE GENOMIC DNA]</scope>
    <source>
        <strain evidence="4 5">H3510</strain>
    </source>
</reference>
<keyword evidence="5" id="KW-1185">Reference proteome</keyword>
<dbReference type="Pfam" id="PF02826">
    <property type="entry name" value="2-Hacid_dh_C"/>
    <property type="match status" value="1"/>
</dbReference>
<dbReference type="SUPFAM" id="SSF51735">
    <property type="entry name" value="NAD(P)-binding Rossmann-fold domains"/>
    <property type="match status" value="1"/>
</dbReference>
<dbReference type="EMBL" id="JBAKIA010000004">
    <property type="protein sequence ID" value="MEJ8473778.1"/>
    <property type="molecule type" value="Genomic_DNA"/>
</dbReference>
<gene>
    <name evidence="4" type="ORF">V6575_06750</name>
</gene>
<keyword evidence="2" id="KW-0520">NAD</keyword>
<proteinExistence type="predicted"/>